<feature type="compositionally biased region" description="Polar residues" evidence="3">
    <location>
        <begin position="903"/>
        <end position="913"/>
    </location>
</feature>
<evidence type="ECO:0000256" key="1">
    <source>
        <dbReference type="ARBA" id="ARBA00022658"/>
    </source>
</evidence>
<feature type="compositionally biased region" description="Polar residues" evidence="3">
    <location>
        <begin position="533"/>
        <end position="553"/>
    </location>
</feature>
<keyword evidence="7" id="KW-1185">Reference proteome</keyword>
<organism evidence="6 7">
    <name type="scientific">Linderina pennispora</name>
    <dbReference type="NCBI Taxonomy" id="61395"/>
    <lineage>
        <taxon>Eukaryota</taxon>
        <taxon>Fungi</taxon>
        <taxon>Fungi incertae sedis</taxon>
        <taxon>Zoopagomycota</taxon>
        <taxon>Kickxellomycotina</taxon>
        <taxon>Kickxellomycetes</taxon>
        <taxon>Kickxellales</taxon>
        <taxon>Kickxellaceae</taxon>
        <taxon>Linderina</taxon>
    </lineage>
</organism>
<feature type="region of interest" description="Disordered" evidence="3">
    <location>
        <begin position="879"/>
        <end position="914"/>
    </location>
</feature>
<sequence>MLLQQGPHGGIRRRGGRAIELLNPAFIDMMDIQPVDTETTAMLNKSNIRRRSFSLPPHEHTADWYAAIANIVASQGLASQTPVETKNGTADESTGPGMWWPLNDDNCSDEIVYDVHFSADLADSAALHDISRTAHTAPPTRADSPSSLAPPAPLLAESQQQQDRRRGSVSSHMRTTNGHAAPSLLKTQSSMSTLARGTATLTRSVSDMSADQSGSAANSKQQPASSGSQLIEMTMKTESGTITRCIKSMSLRLLVNRLASPEGNVDSDLLTDFLNSYRFFAHPIDVMRLLIVRYLNCFAPCSSQYGDGSDDDGDDSSFEEDGCRFLTINGWKTRMPQEADSVRDSKPSSPSTSCSRELPPLARKDGAIVQLRVMNIIKNWIKFHPHDFRLHHRLTRLLLLFLSHIQKQPGRADFVNSIRHKLSSGKLLAVENPPFMVSTPAQFATPGSAFTSQTTSERNSEVNGTLAEGTRSALDLSMQCSSRTSQPPISANMVSTYSRNDAGDFPSTLNVGMGHLRKMSSVASLKSITLHASASQQQQLPTLGTSTTATDNGAGTKGGRHNKKGSTSYFMSLFHHRSNKSTASSLDTSSSSNSGRAFNAAPNRTSTRTEHPSLRIPNGDMYANDFGSLVIEALANSGIPTPQTPVGRTLLNYSIANRNPYRINLHDLFMRVSATEFSLKGRVGNLETILHTMQGSTPNTARSSVSTEGSGPHQSGSISGPVNPVPNLTATMSWFNQATYWAVLTVLSEPTTAARALIVKQLIHIAFHCLARRNYYGAFEIAIALDNSAVRRLHETWALVPPLMKDIVAKILEIVQPRMNFRTYRESVRAALSGSSGPDEDVFDAVSEQIKGLRSKDMAASIPSHIVTASGISSAVVGTPNVSGSSSPSNSDEGKQGARKKSSAQPNSATTAKDGTALLTEQDCACIMYAIGIRSASFAFTDPSATGGYGGGVTPTTHTSVPVTGTHASTGSGSGAGLYKGTANSSSTNLADLGGDLRSRRARTRLGAGSKQSRPTTNTTPLPVVPFVAVHMTDLLHADEANATYSDDHPQIVRSRNGVAHGQSTGSTSNRRNLRCDSAAVSHVNNAQPLVNMQKFRMITAMLRELCVAQRTKYPYVSDVSLQQQIHSAVRSIKAQTNDIFGVVQDVVAAEESGRFGAALSSPFHRTRTGSSASRVNTPSEFNSNSFGYPLYQMAAMQFQNGFEAVEGSMAWDCADLKDNQELEQRLYDLSKWVESSTHQR</sequence>
<accession>A0A1Y1WBE2</accession>
<evidence type="ECO:0000256" key="3">
    <source>
        <dbReference type="SAM" id="MobiDB-lite"/>
    </source>
</evidence>
<dbReference type="Gene3D" id="1.10.840.10">
    <property type="entry name" value="Ras guanine-nucleotide exchange factors catalytic domain"/>
    <property type="match status" value="2"/>
</dbReference>
<dbReference type="GO" id="GO:0005886">
    <property type="term" value="C:plasma membrane"/>
    <property type="evidence" value="ECO:0007669"/>
    <property type="project" value="TreeGrafter"/>
</dbReference>
<dbReference type="InterPro" id="IPR001895">
    <property type="entry name" value="RASGEF_cat_dom"/>
</dbReference>
<evidence type="ECO:0000313" key="7">
    <source>
        <dbReference type="Proteomes" id="UP000193922"/>
    </source>
</evidence>
<feature type="compositionally biased region" description="Polar residues" evidence="3">
    <location>
        <begin position="168"/>
        <end position="178"/>
    </location>
</feature>
<feature type="compositionally biased region" description="Basic and acidic residues" evidence="3">
    <location>
        <begin position="337"/>
        <end position="346"/>
    </location>
</feature>
<dbReference type="InterPro" id="IPR036964">
    <property type="entry name" value="RASGEF_cat_dom_sf"/>
</dbReference>
<dbReference type="Pfam" id="PF00617">
    <property type="entry name" value="RasGEF"/>
    <property type="match status" value="1"/>
</dbReference>
<keyword evidence="1 2" id="KW-0344">Guanine-nucleotide releasing factor</keyword>
<dbReference type="InterPro" id="IPR023578">
    <property type="entry name" value="Ras_GEF_dom_sf"/>
</dbReference>
<feature type="domain" description="N-terminal Ras-GEF" evidence="5">
    <location>
        <begin position="242"/>
        <end position="426"/>
    </location>
</feature>
<dbReference type="PROSITE" id="PS50009">
    <property type="entry name" value="RASGEF_CAT"/>
    <property type="match status" value="1"/>
</dbReference>
<dbReference type="CDD" id="cd06224">
    <property type="entry name" value="REM"/>
    <property type="match status" value="1"/>
</dbReference>
<dbReference type="Proteomes" id="UP000193922">
    <property type="component" value="Unassembled WGS sequence"/>
</dbReference>
<dbReference type="GO" id="GO:0007265">
    <property type="term" value="P:Ras protein signal transduction"/>
    <property type="evidence" value="ECO:0007669"/>
    <property type="project" value="TreeGrafter"/>
</dbReference>
<gene>
    <name evidence="6" type="ORF">DL89DRAFT_266956</name>
</gene>
<dbReference type="PANTHER" id="PTHR23113">
    <property type="entry name" value="GUANINE NUCLEOTIDE EXCHANGE FACTOR"/>
    <property type="match status" value="1"/>
</dbReference>
<feature type="compositionally biased region" description="Low complexity" evidence="3">
    <location>
        <begin position="879"/>
        <end position="891"/>
    </location>
</feature>
<evidence type="ECO:0000256" key="2">
    <source>
        <dbReference type="PROSITE-ProRule" id="PRU00168"/>
    </source>
</evidence>
<proteinExistence type="predicted"/>
<dbReference type="Gene3D" id="1.20.870.10">
    <property type="entry name" value="Son of sevenless (SoS) protein Chain: S domain 1"/>
    <property type="match status" value="1"/>
</dbReference>
<dbReference type="PROSITE" id="PS50212">
    <property type="entry name" value="RASGEF_NTER"/>
    <property type="match status" value="1"/>
</dbReference>
<name>A0A1Y1WBE2_9FUNG</name>
<protein>
    <submittedName>
        <fullName evidence="6">Ras GEF</fullName>
    </submittedName>
</protein>
<dbReference type="EMBL" id="MCFD01000005">
    <property type="protein sequence ID" value="ORX70843.1"/>
    <property type="molecule type" value="Genomic_DNA"/>
</dbReference>
<dbReference type="Pfam" id="PF00618">
    <property type="entry name" value="RasGEF_N"/>
    <property type="match status" value="1"/>
</dbReference>
<dbReference type="GO" id="GO:0005085">
    <property type="term" value="F:guanyl-nucleotide exchange factor activity"/>
    <property type="evidence" value="ECO:0007669"/>
    <property type="project" value="UniProtKB-KW"/>
</dbReference>
<feature type="domain" description="Ras-GEF" evidence="4">
    <location>
        <begin position="664"/>
        <end position="941"/>
    </location>
</feature>
<evidence type="ECO:0000259" key="4">
    <source>
        <dbReference type="PROSITE" id="PS50009"/>
    </source>
</evidence>
<feature type="region of interest" description="Disordered" evidence="3">
    <location>
        <begin position="694"/>
        <end position="722"/>
    </location>
</feature>
<dbReference type="SMART" id="SM00147">
    <property type="entry name" value="RasGEF"/>
    <property type="match status" value="1"/>
</dbReference>
<reference evidence="6 7" key="1">
    <citation type="submission" date="2016-07" db="EMBL/GenBank/DDBJ databases">
        <title>Pervasive Adenine N6-methylation of Active Genes in Fungi.</title>
        <authorList>
            <consortium name="DOE Joint Genome Institute"/>
            <person name="Mondo S.J."/>
            <person name="Dannebaum R.O."/>
            <person name="Kuo R.C."/>
            <person name="Labutti K."/>
            <person name="Haridas S."/>
            <person name="Kuo A."/>
            <person name="Salamov A."/>
            <person name="Ahrendt S.R."/>
            <person name="Lipzen A."/>
            <person name="Sullivan W."/>
            <person name="Andreopoulos W.B."/>
            <person name="Clum A."/>
            <person name="Lindquist E."/>
            <person name="Daum C."/>
            <person name="Ramamoorthy G.K."/>
            <person name="Gryganskyi A."/>
            <person name="Culley D."/>
            <person name="Magnuson J.K."/>
            <person name="James T.Y."/>
            <person name="O'Malley M.A."/>
            <person name="Stajich J.E."/>
            <person name="Spatafora J.W."/>
            <person name="Visel A."/>
            <person name="Grigoriev I.V."/>
        </authorList>
    </citation>
    <scope>NUCLEOTIDE SEQUENCE [LARGE SCALE GENOMIC DNA]</scope>
    <source>
        <strain evidence="6 7">ATCC 12442</strain>
    </source>
</reference>
<feature type="compositionally biased region" description="Polar residues" evidence="3">
    <location>
        <begin position="79"/>
        <end position="92"/>
    </location>
</feature>
<evidence type="ECO:0000259" key="5">
    <source>
        <dbReference type="PROSITE" id="PS50212"/>
    </source>
</evidence>
<dbReference type="OrthoDB" id="28357at2759"/>
<dbReference type="PANTHER" id="PTHR23113:SF99">
    <property type="entry name" value="RASGEF DOMAIN-CONTAINING PROTEIN"/>
    <property type="match status" value="1"/>
</dbReference>
<dbReference type="SUPFAM" id="SSF48366">
    <property type="entry name" value="Ras GEF"/>
    <property type="match status" value="1"/>
</dbReference>
<feature type="compositionally biased region" description="Low complexity" evidence="3">
    <location>
        <begin position="347"/>
        <end position="356"/>
    </location>
</feature>
<feature type="region of interest" description="Disordered" evidence="3">
    <location>
        <begin position="135"/>
        <end position="229"/>
    </location>
</feature>
<feature type="region of interest" description="Disordered" evidence="3">
    <location>
        <begin position="533"/>
        <end position="566"/>
    </location>
</feature>
<comment type="caution">
    <text evidence="6">The sequence shown here is derived from an EMBL/GenBank/DDBJ whole genome shotgun (WGS) entry which is preliminary data.</text>
</comment>
<dbReference type="AlphaFoldDB" id="A0A1Y1WBE2"/>
<dbReference type="InterPro" id="IPR008937">
    <property type="entry name" value="Ras-like_GEF"/>
</dbReference>
<feature type="compositionally biased region" description="Polar residues" evidence="3">
    <location>
        <begin position="185"/>
        <end position="229"/>
    </location>
</feature>
<feature type="region of interest" description="Disordered" evidence="3">
    <location>
        <begin position="337"/>
        <end position="359"/>
    </location>
</feature>
<dbReference type="GeneID" id="63803966"/>
<dbReference type="InterPro" id="IPR000651">
    <property type="entry name" value="Ras-like_Gua-exchang_fac_N"/>
</dbReference>
<evidence type="ECO:0000313" key="6">
    <source>
        <dbReference type="EMBL" id="ORX70843.1"/>
    </source>
</evidence>
<feature type="compositionally biased region" description="Low complexity" evidence="3">
    <location>
        <begin position="581"/>
        <end position="594"/>
    </location>
</feature>
<feature type="region of interest" description="Disordered" evidence="3">
    <location>
        <begin position="79"/>
        <end position="98"/>
    </location>
</feature>
<dbReference type="STRING" id="61395.A0A1Y1WBE2"/>
<dbReference type="RefSeq" id="XP_040744422.1">
    <property type="nucleotide sequence ID" value="XM_040887318.1"/>
</dbReference>
<feature type="region of interest" description="Disordered" evidence="3">
    <location>
        <begin position="581"/>
        <end position="619"/>
    </location>
</feature>